<feature type="region of interest" description="Disordered" evidence="1">
    <location>
        <begin position="76"/>
        <end position="95"/>
    </location>
</feature>
<evidence type="ECO:0000256" key="2">
    <source>
        <dbReference type="SAM" id="SignalP"/>
    </source>
</evidence>
<reference evidence="3 4" key="1">
    <citation type="submission" date="2020-07" db="EMBL/GenBank/DDBJ databases">
        <title>Thermoactinomyces phylogeny.</title>
        <authorList>
            <person name="Dunlap C."/>
        </authorList>
    </citation>
    <scope>NUCLEOTIDE SEQUENCE [LARGE SCALE GENOMIC DNA]</scope>
    <source>
        <strain evidence="3 4">AMNI-1</strain>
    </source>
</reference>
<dbReference type="EMBL" id="JACEOL010000004">
    <property type="protein sequence ID" value="MBA4601094.1"/>
    <property type="molecule type" value="Genomic_DNA"/>
</dbReference>
<dbReference type="RefSeq" id="WP_181737215.1">
    <property type="nucleotide sequence ID" value="NZ_JACEOL010000004.1"/>
</dbReference>
<evidence type="ECO:0008006" key="5">
    <source>
        <dbReference type="Google" id="ProtNLM"/>
    </source>
</evidence>
<name>A0A7W1XPZ2_9BACL</name>
<evidence type="ECO:0000313" key="4">
    <source>
        <dbReference type="Proteomes" id="UP000538292"/>
    </source>
</evidence>
<evidence type="ECO:0000313" key="3">
    <source>
        <dbReference type="EMBL" id="MBA4601094.1"/>
    </source>
</evidence>
<dbReference type="Proteomes" id="UP000538292">
    <property type="component" value="Unassembled WGS sequence"/>
</dbReference>
<evidence type="ECO:0000256" key="1">
    <source>
        <dbReference type="SAM" id="MobiDB-lite"/>
    </source>
</evidence>
<proteinExistence type="predicted"/>
<dbReference type="AlphaFoldDB" id="A0A7W1XPZ2"/>
<feature type="signal peptide" evidence="2">
    <location>
        <begin position="1"/>
        <end position="24"/>
    </location>
</feature>
<protein>
    <recommendedName>
        <fullName evidence="5">Excalibur calcium-binding domain-containing protein</fullName>
    </recommendedName>
</protein>
<sequence>MRRWLMPGLTLITAMMLMQANVWAEETGCHSFASWNESQKYFEVKGGSKVQNVDSLDSDQDGLACEELIGFKADHINPNNAKKSAPAEAKQPQEENFPEQIFSFLKALWLQLTGFWG</sequence>
<gene>
    <name evidence="3" type="ORF">H2C83_01870</name>
</gene>
<accession>A0A7W1XPZ2</accession>
<comment type="caution">
    <text evidence="3">The sequence shown here is derived from an EMBL/GenBank/DDBJ whole genome shotgun (WGS) entry which is preliminary data.</text>
</comment>
<keyword evidence="2" id="KW-0732">Signal</keyword>
<keyword evidence="4" id="KW-1185">Reference proteome</keyword>
<feature type="chain" id="PRO_5030874692" description="Excalibur calcium-binding domain-containing protein" evidence="2">
    <location>
        <begin position="25"/>
        <end position="117"/>
    </location>
</feature>
<organism evidence="3 4">
    <name type="scientific">Thermoactinomyces mirandus</name>
    <dbReference type="NCBI Taxonomy" id="2756294"/>
    <lineage>
        <taxon>Bacteria</taxon>
        <taxon>Bacillati</taxon>
        <taxon>Bacillota</taxon>
        <taxon>Bacilli</taxon>
        <taxon>Bacillales</taxon>
        <taxon>Thermoactinomycetaceae</taxon>
        <taxon>Thermoactinomyces</taxon>
    </lineage>
</organism>